<evidence type="ECO:0000256" key="7">
    <source>
        <dbReference type="ARBA" id="ARBA00023136"/>
    </source>
</evidence>
<dbReference type="Gene3D" id="3.40.1690.10">
    <property type="entry name" value="secretion proteins EscU"/>
    <property type="match status" value="1"/>
</dbReference>
<dbReference type="PATRIC" id="fig|292.27.peg.1435"/>
<feature type="transmembrane region" description="Helical" evidence="9">
    <location>
        <begin position="141"/>
        <end position="159"/>
    </location>
</feature>
<evidence type="ECO:0000313" key="11">
    <source>
        <dbReference type="Proteomes" id="UP000036338"/>
    </source>
</evidence>
<feature type="transmembrane region" description="Helical" evidence="9">
    <location>
        <begin position="179"/>
        <end position="202"/>
    </location>
</feature>
<comment type="caution">
    <text evidence="10">The sequence shown here is derived from an EMBL/GenBank/DDBJ whole genome shotgun (WGS) entry which is preliminary data.</text>
</comment>
<evidence type="ECO:0000256" key="2">
    <source>
        <dbReference type="ARBA" id="ARBA00010690"/>
    </source>
</evidence>
<feature type="transmembrane region" description="Helical" evidence="9">
    <location>
        <begin position="84"/>
        <end position="104"/>
    </location>
</feature>
<dbReference type="GO" id="GO:0005886">
    <property type="term" value="C:plasma membrane"/>
    <property type="evidence" value="ECO:0007669"/>
    <property type="project" value="UniProtKB-SubCell"/>
</dbReference>
<evidence type="ECO:0000313" key="10">
    <source>
        <dbReference type="EMBL" id="KML60536.1"/>
    </source>
</evidence>
<evidence type="ECO:0000256" key="6">
    <source>
        <dbReference type="ARBA" id="ARBA00022989"/>
    </source>
</evidence>
<dbReference type="InterPro" id="IPR006307">
    <property type="entry name" value="BsaZ-like"/>
</dbReference>
<comment type="subcellular location">
    <subcellularLocation>
        <location evidence="1">Cell membrane</location>
        <topology evidence="1">Multi-pass membrane protein</topology>
    </subcellularLocation>
</comment>
<proteinExistence type="inferred from homology"/>
<organism evidence="10 11">
    <name type="scientific">Burkholderia cepacia</name>
    <name type="common">Pseudomonas cepacia</name>
    <dbReference type="NCBI Taxonomy" id="292"/>
    <lineage>
        <taxon>Bacteria</taxon>
        <taxon>Pseudomonadati</taxon>
        <taxon>Pseudomonadota</taxon>
        <taxon>Betaproteobacteria</taxon>
        <taxon>Burkholderiales</taxon>
        <taxon>Burkholderiaceae</taxon>
        <taxon>Burkholderia</taxon>
        <taxon>Burkholderia cepacia complex</taxon>
    </lineage>
</organism>
<reference evidence="10 11" key="1">
    <citation type="submission" date="2015-05" db="EMBL/GenBank/DDBJ databases">
        <title>Draft genome of Burkholderia cepacia LK29.</title>
        <authorList>
            <person name="Chan X.Y."/>
        </authorList>
    </citation>
    <scope>NUCLEOTIDE SEQUENCE [LARGE SCALE GENOMIC DNA]</scope>
    <source>
        <strain evidence="10 11">LK29</strain>
    </source>
</reference>
<dbReference type="InterPro" id="IPR006135">
    <property type="entry name" value="T3SS_substrate_exporter"/>
</dbReference>
<evidence type="ECO:0000256" key="9">
    <source>
        <dbReference type="SAM" id="Phobius"/>
    </source>
</evidence>
<evidence type="ECO:0000256" key="5">
    <source>
        <dbReference type="ARBA" id="ARBA00022692"/>
    </source>
</evidence>
<keyword evidence="5 9" id="KW-0812">Transmembrane</keyword>
<dbReference type="NCBIfam" id="TIGR01404">
    <property type="entry name" value="FlhB_rel_III"/>
    <property type="match status" value="1"/>
</dbReference>
<dbReference type="GO" id="GO:0009306">
    <property type="term" value="P:protein secretion"/>
    <property type="evidence" value="ECO:0007669"/>
    <property type="project" value="InterPro"/>
</dbReference>
<dbReference type="InterPro" id="IPR029025">
    <property type="entry name" value="T3SS_substrate_exporter_C"/>
</dbReference>
<dbReference type="PRINTS" id="PR00950">
    <property type="entry name" value="TYPE3IMSPROT"/>
</dbReference>
<keyword evidence="7 9" id="KW-0472">Membrane</keyword>
<comment type="similarity">
    <text evidence="2">Belongs to the type III secretion exporter family.</text>
</comment>
<keyword evidence="6 9" id="KW-1133">Transmembrane helix</keyword>
<dbReference type="SUPFAM" id="SSF160544">
    <property type="entry name" value="EscU C-terminal domain-like"/>
    <property type="match status" value="1"/>
</dbReference>
<evidence type="ECO:0000256" key="3">
    <source>
        <dbReference type="ARBA" id="ARBA00018628"/>
    </source>
</evidence>
<evidence type="ECO:0000256" key="8">
    <source>
        <dbReference type="ARBA" id="ARBA00024974"/>
    </source>
</evidence>
<evidence type="ECO:0000256" key="1">
    <source>
        <dbReference type="ARBA" id="ARBA00004651"/>
    </source>
</evidence>
<keyword evidence="4" id="KW-1003">Cell membrane</keyword>
<protein>
    <recommendedName>
        <fullName evidence="3">Secretion apparatus protein BsaZ</fullName>
    </recommendedName>
</protein>
<dbReference type="PANTHER" id="PTHR30531:SF12">
    <property type="entry name" value="FLAGELLAR BIOSYNTHETIC PROTEIN FLHB"/>
    <property type="match status" value="1"/>
</dbReference>
<gene>
    <name evidence="10" type="ORF">VL15_09150</name>
</gene>
<dbReference type="EMBL" id="LDWR01000014">
    <property type="protein sequence ID" value="KML60536.1"/>
    <property type="molecule type" value="Genomic_DNA"/>
</dbReference>
<dbReference type="PANTHER" id="PTHR30531">
    <property type="entry name" value="FLAGELLAR BIOSYNTHETIC PROTEIN FLHB"/>
    <property type="match status" value="1"/>
</dbReference>
<dbReference type="Pfam" id="PF01312">
    <property type="entry name" value="Bac_export_2"/>
    <property type="match status" value="1"/>
</dbReference>
<dbReference type="RefSeq" id="WP_048245059.1">
    <property type="nucleotide sequence ID" value="NZ_LDWR01000014.1"/>
</dbReference>
<comment type="function">
    <text evidence="8">Part of the bsa type III secretion system, is involved in the intracellular replication of invading bacteria inside the host cell. Probably necessary for the lysis of the vacuole membrane and escape into the host cell cytoplasm.</text>
</comment>
<evidence type="ECO:0000256" key="4">
    <source>
        <dbReference type="ARBA" id="ARBA00022475"/>
    </source>
</evidence>
<dbReference type="AlphaFoldDB" id="A0A0J5X7N1"/>
<name>A0A0J5X7N1_BURCE</name>
<dbReference type="Proteomes" id="UP000036338">
    <property type="component" value="Unassembled WGS sequence"/>
</dbReference>
<accession>A0A0J5X7N1</accession>
<sequence>MSDEKTEKPTDKKLRDARRDGEVSKSTDLIDGALLATGVIVLLACGDMIVDATRSSLHIALDFVAASHDMVTLAVALQQIGTRLAGAVLVPVAAALVAVVVALAPQVGFQVSMKPVAFKLNAVSPVAGIKKIFSMRTVIDLLKMIVKGLIVSFVMWRTIDAVMPMVAGSLYQPLPQLSRLLGVIVLKLFGVAALVFVIMGAADVKLQHWLFIRSKKMSKDEVKRQHKQDEGDPIIKGERRRIARELSNGPARPKVGAANVMVVNPTHYAVALRYAPDEHPLPVIIAKGFDAEAARLRREAQLADVPIVGNPPVARALYQVELGAPIPEELFETVAVILRWVESLGASRARPDAGARADAL</sequence>